<dbReference type="GO" id="GO:0008234">
    <property type="term" value="F:cysteine-type peptidase activity"/>
    <property type="evidence" value="ECO:0007669"/>
    <property type="project" value="InterPro"/>
</dbReference>
<gene>
    <name evidence="2" type="ORF">CRENBAI_008327</name>
</gene>
<keyword evidence="3" id="KW-1185">Reference proteome</keyword>
<evidence type="ECO:0000313" key="2">
    <source>
        <dbReference type="EMBL" id="KAK5598564.1"/>
    </source>
</evidence>
<sequence>MWMKGQVFAVVPGGQWINYEEKYMKRVFNIEEVQNTFLNHTDQPCRYNSSGMAAQCKGYKEVPKGDERALAVALFKVGPVSVGIDATQPSFQFYQRGQ</sequence>
<reference evidence="2 3" key="1">
    <citation type="submission" date="2021-06" db="EMBL/GenBank/DDBJ databases">
        <authorList>
            <person name="Palmer J.M."/>
        </authorList>
    </citation>
    <scope>NUCLEOTIDE SEQUENCE [LARGE SCALE GENOMIC DNA]</scope>
    <source>
        <strain evidence="2 3">MEX-2019</strain>
        <tissue evidence="2">Muscle</tissue>
    </source>
</reference>
<evidence type="ECO:0000313" key="3">
    <source>
        <dbReference type="Proteomes" id="UP001311232"/>
    </source>
</evidence>
<dbReference type="SUPFAM" id="SSF54001">
    <property type="entry name" value="Cysteine proteinases"/>
    <property type="match status" value="1"/>
</dbReference>
<name>A0AAV9QQ53_9TELE</name>
<organism evidence="2 3">
    <name type="scientific">Crenichthys baileyi</name>
    <name type="common">White River springfish</name>
    <dbReference type="NCBI Taxonomy" id="28760"/>
    <lineage>
        <taxon>Eukaryota</taxon>
        <taxon>Metazoa</taxon>
        <taxon>Chordata</taxon>
        <taxon>Craniata</taxon>
        <taxon>Vertebrata</taxon>
        <taxon>Euteleostomi</taxon>
        <taxon>Actinopterygii</taxon>
        <taxon>Neopterygii</taxon>
        <taxon>Teleostei</taxon>
        <taxon>Neoteleostei</taxon>
        <taxon>Acanthomorphata</taxon>
        <taxon>Ovalentaria</taxon>
        <taxon>Atherinomorphae</taxon>
        <taxon>Cyprinodontiformes</taxon>
        <taxon>Goodeidae</taxon>
        <taxon>Crenichthys</taxon>
    </lineage>
</organism>
<dbReference type="InterPro" id="IPR038765">
    <property type="entry name" value="Papain-like_cys_pep_sf"/>
</dbReference>
<dbReference type="Pfam" id="PF00112">
    <property type="entry name" value="Peptidase_C1"/>
    <property type="match status" value="1"/>
</dbReference>
<dbReference type="Proteomes" id="UP001311232">
    <property type="component" value="Unassembled WGS sequence"/>
</dbReference>
<accession>A0AAV9QQ53</accession>
<dbReference type="Gene3D" id="3.90.70.10">
    <property type="entry name" value="Cysteine proteinases"/>
    <property type="match status" value="1"/>
</dbReference>
<dbReference type="InterPro" id="IPR000668">
    <property type="entry name" value="Peptidase_C1A_C"/>
</dbReference>
<feature type="domain" description="Peptidase C1A papain C-terminal" evidence="1">
    <location>
        <begin position="16"/>
        <end position="97"/>
    </location>
</feature>
<proteinExistence type="predicted"/>
<dbReference type="EMBL" id="JAHHUM010003052">
    <property type="protein sequence ID" value="KAK5598564.1"/>
    <property type="molecule type" value="Genomic_DNA"/>
</dbReference>
<protein>
    <recommendedName>
        <fullName evidence="1">Peptidase C1A papain C-terminal domain-containing protein</fullName>
    </recommendedName>
</protein>
<dbReference type="GO" id="GO:0006508">
    <property type="term" value="P:proteolysis"/>
    <property type="evidence" value="ECO:0007669"/>
    <property type="project" value="InterPro"/>
</dbReference>
<evidence type="ECO:0000259" key="1">
    <source>
        <dbReference type="Pfam" id="PF00112"/>
    </source>
</evidence>
<dbReference type="AlphaFoldDB" id="A0AAV9QQ53"/>
<comment type="caution">
    <text evidence="2">The sequence shown here is derived from an EMBL/GenBank/DDBJ whole genome shotgun (WGS) entry which is preliminary data.</text>
</comment>